<sequence>MGTVDTERLLARIRDGVVGEGEVLDGPYGPRRITYADYTASGRALDFVEDTVRDWVLPRYANTHTESSATGRATGRLREDARRTILDAVGGTDDHAVIFCGAGATAAVDKLVGVLELRLPDGPTRRHGLLDAIAPHQRPVVFVGPYEHHSNELPWRETYADVVVIGADADGHIDRAELAERLVRYADRPLRIGSFSAASNVTGILSDTDAVAALLHAHGALSCWDYAAAGPYVPIRMGESTPGAADGKDAVFLSPHKFVGGPQTPGVLVVRRDLMRNRVPVVPGGGTVAFVDPVGHRYLDDPVAREEGGTPAIVESIRAGLVFALKQSVGTDVIADREERLWSRALRRWSTNPGIVVLGNPRARRLPIVSVQIRHGARHLHHNFVVALLNDLFGIQARGGCSCAGPYGHRLLGIDEERSRAFRVEIARGCEGIKPGWTRITFGYFLSDQVADYLIDAVDLVARQGHRLLADYRFDARTGLWQHHRGPGRSVGLADLARLVTGGEQPAARRRRAGEDALAGYLHEAREILAGRRDQVDEGPTGLPAGVEALRWFHLPPACTAAASPR</sequence>
<dbReference type="Gene3D" id="3.40.640.10">
    <property type="entry name" value="Type I PLP-dependent aspartate aminotransferase-like (Major domain)"/>
    <property type="match status" value="1"/>
</dbReference>
<reference evidence="2 3" key="1">
    <citation type="submission" date="2021-02" db="EMBL/GenBank/DDBJ databases">
        <authorList>
            <person name="Ra J.-S."/>
        </authorList>
    </citation>
    <scope>NUCLEOTIDE SEQUENCE [LARGE SCALE GENOMIC DNA]</scope>
    <source>
        <strain evidence="2 3">MMS20-R1-14</strain>
    </source>
</reference>
<proteinExistence type="predicted"/>
<dbReference type="Proteomes" id="UP001518872">
    <property type="component" value="Unassembled WGS sequence"/>
</dbReference>
<evidence type="ECO:0000313" key="2">
    <source>
        <dbReference type="EMBL" id="MBM7078832.1"/>
    </source>
</evidence>
<keyword evidence="3" id="KW-1185">Reference proteome</keyword>
<dbReference type="Pfam" id="PF00266">
    <property type="entry name" value="Aminotran_5"/>
    <property type="match status" value="1"/>
</dbReference>
<gene>
    <name evidence="2" type="ORF">JQX11_21135</name>
</gene>
<dbReference type="EMBL" id="JAFEUC010000010">
    <property type="protein sequence ID" value="MBM7078832.1"/>
    <property type="molecule type" value="Genomic_DNA"/>
</dbReference>
<dbReference type="Gene3D" id="3.90.1150.10">
    <property type="entry name" value="Aspartate Aminotransferase, domain 1"/>
    <property type="match status" value="1"/>
</dbReference>
<dbReference type="InterPro" id="IPR015424">
    <property type="entry name" value="PyrdxlP-dep_Trfase"/>
</dbReference>
<dbReference type="PANTHER" id="PTHR43686:SF1">
    <property type="entry name" value="AMINOTRAN_5 DOMAIN-CONTAINING PROTEIN"/>
    <property type="match status" value="1"/>
</dbReference>
<keyword evidence="2" id="KW-0808">Transferase</keyword>
<comment type="caution">
    <text evidence="2">The sequence shown here is derived from an EMBL/GenBank/DDBJ whole genome shotgun (WGS) entry which is preliminary data.</text>
</comment>
<feature type="domain" description="Aminotransferase class V" evidence="1">
    <location>
        <begin position="35"/>
        <end position="410"/>
    </location>
</feature>
<dbReference type="RefSeq" id="WP_204926696.1">
    <property type="nucleotide sequence ID" value="NZ_JAFEUC010000010.1"/>
</dbReference>
<dbReference type="PANTHER" id="PTHR43686">
    <property type="entry name" value="SULFURTRANSFERASE-RELATED"/>
    <property type="match status" value="1"/>
</dbReference>
<dbReference type="InterPro" id="IPR000192">
    <property type="entry name" value="Aminotrans_V_dom"/>
</dbReference>
<accession>A0ABS2IWX0</accession>
<organism evidence="2 3">
    <name type="scientific">Micromonospora humida</name>
    <dbReference type="NCBI Taxonomy" id="2809018"/>
    <lineage>
        <taxon>Bacteria</taxon>
        <taxon>Bacillati</taxon>
        <taxon>Actinomycetota</taxon>
        <taxon>Actinomycetes</taxon>
        <taxon>Micromonosporales</taxon>
        <taxon>Micromonosporaceae</taxon>
        <taxon>Micromonospora</taxon>
    </lineage>
</organism>
<evidence type="ECO:0000313" key="3">
    <source>
        <dbReference type="Proteomes" id="UP001518872"/>
    </source>
</evidence>
<dbReference type="SUPFAM" id="SSF53383">
    <property type="entry name" value="PLP-dependent transferases"/>
    <property type="match status" value="1"/>
</dbReference>
<keyword evidence="2" id="KW-0032">Aminotransferase</keyword>
<evidence type="ECO:0000259" key="1">
    <source>
        <dbReference type="Pfam" id="PF00266"/>
    </source>
</evidence>
<protein>
    <submittedName>
        <fullName evidence="2">Aminotransferase class V-fold PLP-dependent enzyme</fullName>
    </submittedName>
</protein>
<dbReference type="InterPro" id="IPR015422">
    <property type="entry name" value="PyrdxlP-dep_Trfase_small"/>
</dbReference>
<dbReference type="InterPro" id="IPR015421">
    <property type="entry name" value="PyrdxlP-dep_Trfase_major"/>
</dbReference>
<dbReference type="GO" id="GO:0008483">
    <property type="term" value="F:transaminase activity"/>
    <property type="evidence" value="ECO:0007669"/>
    <property type="project" value="UniProtKB-KW"/>
</dbReference>
<name>A0ABS2IWX0_9ACTN</name>